<keyword evidence="3" id="KW-1185">Reference proteome</keyword>
<organism evidence="2 3">
    <name type="scientific">Glomus cerebriforme</name>
    <dbReference type="NCBI Taxonomy" id="658196"/>
    <lineage>
        <taxon>Eukaryota</taxon>
        <taxon>Fungi</taxon>
        <taxon>Fungi incertae sedis</taxon>
        <taxon>Mucoromycota</taxon>
        <taxon>Glomeromycotina</taxon>
        <taxon>Glomeromycetes</taxon>
        <taxon>Glomerales</taxon>
        <taxon>Glomeraceae</taxon>
        <taxon>Glomus</taxon>
    </lineage>
</organism>
<proteinExistence type="predicted"/>
<sequence>MGINISTEEVAIFESFGAKQIQDQDATLLSAGIKPKEQDINIRSFLDINGTTAALIKTIAILQIVTITNQYIEAEKLVKNQINELSIKLQEIITDWNTIKNAYGEKKAELILRKTGYYELKAHYMDPDESDCTLSIKNDSDNEIGIEDEPIEMNTNDQNRRSLNNSIHVTKKKVQYMEKQSFHKHILGVNCIASEVTNKELEQMIKEDMIALYELNQTISHTKILLKNVPKHVTKEMLKDTVEAKIRNLPPNTTDQQLEGELLPRHAKHWKVYNINKYKMETLDIKEVTEDNLVDETRMIMEETAEEIVEESTIKYNQIKINKGNTEVKLNARKNDEEQKELEQITNKLKELRIMDHSNDTLTIVTHNELEDQYITITAIHEENVREGKNKNMIIIQVYKPNNDRDSRSKIKKMIKKWINRKDRDKWKIIIMADLNENMDKLEAIFQNNEELEYIWSSGSHKARIDYILANLNLKNRIIEFKLKNSKKFTDSDHKILIVKIMKNKERKTQWEKLRKKQ</sequence>
<dbReference type="EMBL" id="QKYT01001100">
    <property type="protein sequence ID" value="RIA79909.1"/>
    <property type="molecule type" value="Genomic_DNA"/>
</dbReference>
<evidence type="ECO:0000313" key="3">
    <source>
        <dbReference type="Proteomes" id="UP000265703"/>
    </source>
</evidence>
<dbReference type="Gene3D" id="3.60.10.10">
    <property type="entry name" value="Endonuclease/exonuclease/phosphatase"/>
    <property type="match status" value="1"/>
</dbReference>
<dbReference type="OrthoDB" id="6244150at2759"/>
<comment type="caution">
    <text evidence="2">The sequence shown here is derived from an EMBL/GenBank/DDBJ whole genome shotgun (WGS) entry which is preliminary data.</text>
</comment>
<protein>
    <recommendedName>
        <fullName evidence="4">Endonuclease/exonuclease/phosphatase domain-containing protein</fullName>
    </recommendedName>
</protein>
<gene>
    <name evidence="2" type="ORF">C1645_839656</name>
</gene>
<evidence type="ECO:0000313" key="2">
    <source>
        <dbReference type="EMBL" id="RIA79909.1"/>
    </source>
</evidence>
<dbReference type="Proteomes" id="UP000265703">
    <property type="component" value="Unassembled WGS sequence"/>
</dbReference>
<dbReference type="SUPFAM" id="SSF56219">
    <property type="entry name" value="DNase I-like"/>
    <property type="match status" value="1"/>
</dbReference>
<evidence type="ECO:0000256" key="1">
    <source>
        <dbReference type="SAM" id="Coils"/>
    </source>
</evidence>
<accession>A0A397S592</accession>
<reference evidence="2 3" key="1">
    <citation type="submission" date="2018-06" db="EMBL/GenBank/DDBJ databases">
        <title>Comparative genomics reveals the genomic features of Rhizophagus irregularis, R. cerebriforme, R. diaphanum and Gigaspora rosea, and their symbiotic lifestyle signature.</title>
        <authorList>
            <person name="Morin E."/>
            <person name="San Clemente H."/>
            <person name="Chen E.C.H."/>
            <person name="De La Providencia I."/>
            <person name="Hainaut M."/>
            <person name="Kuo A."/>
            <person name="Kohler A."/>
            <person name="Murat C."/>
            <person name="Tang N."/>
            <person name="Roy S."/>
            <person name="Loubradou J."/>
            <person name="Henrissat B."/>
            <person name="Grigoriev I.V."/>
            <person name="Corradi N."/>
            <person name="Roux C."/>
            <person name="Martin F.M."/>
        </authorList>
    </citation>
    <scope>NUCLEOTIDE SEQUENCE [LARGE SCALE GENOMIC DNA]</scope>
    <source>
        <strain evidence="2 3">DAOM 227022</strain>
    </source>
</reference>
<evidence type="ECO:0008006" key="4">
    <source>
        <dbReference type="Google" id="ProtNLM"/>
    </source>
</evidence>
<name>A0A397S592_9GLOM</name>
<dbReference type="AlphaFoldDB" id="A0A397S592"/>
<dbReference type="InterPro" id="IPR036691">
    <property type="entry name" value="Endo/exonu/phosph_ase_sf"/>
</dbReference>
<feature type="coiled-coil region" evidence="1">
    <location>
        <begin position="328"/>
        <end position="355"/>
    </location>
</feature>
<keyword evidence="1" id="KW-0175">Coiled coil</keyword>